<dbReference type="Proteomes" id="UP000292082">
    <property type="component" value="Unassembled WGS sequence"/>
</dbReference>
<protein>
    <submittedName>
        <fullName evidence="1">Uncharacterized protein</fullName>
    </submittedName>
</protein>
<evidence type="ECO:0000313" key="2">
    <source>
        <dbReference type="EMBL" id="TBU62136.1"/>
    </source>
</evidence>
<name>A0A4Q9N1Q1_9APHY</name>
<sequence length="64" mass="6812">MRAAKCRRGALAQALWSARALQPLPDSQPDVTPQNTCACDALPRRAVVLSPAAKEGRPPLRGCC</sequence>
<organism evidence="1">
    <name type="scientific">Dichomitus squalens</name>
    <dbReference type="NCBI Taxonomy" id="114155"/>
    <lineage>
        <taxon>Eukaryota</taxon>
        <taxon>Fungi</taxon>
        <taxon>Dikarya</taxon>
        <taxon>Basidiomycota</taxon>
        <taxon>Agaricomycotina</taxon>
        <taxon>Agaricomycetes</taxon>
        <taxon>Polyporales</taxon>
        <taxon>Polyporaceae</taxon>
        <taxon>Dichomitus</taxon>
    </lineage>
</organism>
<reference evidence="1 3" key="1">
    <citation type="submission" date="2019-01" db="EMBL/GenBank/DDBJ databases">
        <title>Draft genome sequences of three monokaryotic isolates of the white-rot basidiomycete fungus Dichomitus squalens.</title>
        <authorList>
            <consortium name="DOE Joint Genome Institute"/>
            <person name="Lopez S.C."/>
            <person name="Andreopoulos B."/>
            <person name="Pangilinan J."/>
            <person name="Lipzen A."/>
            <person name="Riley R."/>
            <person name="Ahrendt S."/>
            <person name="Ng V."/>
            <person name="Barry K."/>
            <person name="Daum C."/>
            <person name="Grigoriev I.V."/>
            <person name="Hilden K.S."/>
            <person name="Makela M.R."/>
            <person name="de Vries R.P."/>
        </authorList>
    </citation>
    <scope>NUCLEOTIDE SEQUENCE [LARGE SCALE GENOMIC DNA]</scope>
    <source>
        <strain evidence="2 3">CBS 464.89</strain>
        <strain evidence="1">OM18370.1</strain>
    </source>
</reference>
<dbReference type="AlphaFoldDB" id="A0A4Q9N1Q1"/>
<gene>
    <name evidence="2" type="ORF">BD310DRAFT_946179</name>
    <name evidence="1" type="ORF">BD311DRAFT_773521</name>
</gene>
<accession>A0A4Q9N1Q1</accession>
<dbReference type="EMBL" id="ML145095">
    <property type="protein sequence ID" value="TBU62136.1"/>
    <property type="molecule type" value="Genomic_DNA"/>
</dbReference>
<proteinExistence type="predicted"/>
<dbReference type="EMBL" id="ML143388">
    <property type="protein sequence ID" value="TBU34424.1"/>
    <property type="molecule type" value="Genomic_DNA"/>
</dbReference>
<dbReference type="Proteomes" id="UP000292957">
    <property type="component" value="Unassembled WGS sequence"/>
</dbReference>
<keyword evidence="3" id="KW-1185">Reference proteome</keyword>
<evidence type="ECO:0000313" key="3">
    <source>
        <dbReference type="Proteomes" id="UP000292082"/>
    </source>
</evidence>
<evidence type="ECO:0000313" key="1">
    <source>
        <dbReference type="EMBL" id="TBU34424.1"/>
    </source>
</evidence>